<keyword evidence="7" id="KW-1185">Reference proteome</keyword>
<sequence length="290" mass="32524">MHYIFKVLLLVLLFEVSSYAIEYPPGVLGKTVKLGEDIINNTDTHPLTKDLVQSKLQCRNCHLKGKDGRTGTTQNIGTFIGTAGAFPAYSSRYKRVQTLQERIDGCFIRCMAGKKSILNTKAGIAMTSYITWVSEGTKVKMNPKGPRSFMITKIWEDKKKRFKPIIRRATHANYLEGEKLFKAKCAACHGVNGAGNKMTPPLWGKDADGRWLSYTADGSMSKLDNSAVWIQSNMPLHQANTLSDKEAIDLSLYINAQERANLGTYSIKNNFEQFGLDINKIRGYKLKENK</sequence>
<dbReference type="KEGG" id="slh:YH65_06380"/>
<proteinExistence type="predicted"/>
<dbReference type="AlphaFoldDB" id="A0A7U4RQT5"/>
<dbReference type="GO" id="GO:0009055">
    <property type="term" value="F:electron transfer activity"/>
    <property type="evidence" value="ECO:0007669"/>
    <property type="project" value="InterPro"/>
</dbReference>
<dbReference type="PANTHER" id="PTHR35008:SF9">
    <property type="entry name" value="CYTOCHROME C DOMAIN-CONTAINING PROTEIN"/>
    <property type="match status" value="1"/>
</dbReference>
<protein>
    <recommendedName>
        <fullName evidence="5">Cytochrome c domain-containing protein</fullName>
    </recommendedName>
</protein>
<evidence type="ECO:0000313" key="7">
    <source>
        <dbReference type="Proteomes" id="UP000034444"/>
    </source>
</evidence>
<reference evidence="6 7" key="1">
    <citation type="submission" date="2015-04" db="EMBL/GenBank/DDBJ databases">
        <title>Complete genome sequence of Sulfurovum lithotrophicum ATCC BAA-797T.</title>
        <authorList>
            <person name="Ahn J."/>
            <person name="Park G."/>
            <person name="Jeon W."/>
            <person name="Jang Y."/>
            <person name="Jang M."/>
            <person name="Lee H."/>
            <person name="Lee H."/>
        </authorList>
    </citation>
    <scope>NUCLEOTIDE SEQUENCE [LARGE SCALE GENOMIC DNA]</scope>
    <source>
        <strain evidence="7">ATCC BAA-797 / 42BKT</strain>
    </source>
</reference>
<evidence type="ECO:0000256" key="1">
    <source>
        <dbReference type="ARBA" id="ARBA00022617"/>
    </source>
</evidence>
<dbReference type="InterPro" id="IPR036909">
    <property type="entry name" value="Cyt_c-like_dom_sf"/>
</dbReference>
<evidence type="ECO:0000313" key="6">
    <source>
        <dbReference type="EMBL" id="AKF25061.1"/>
    </source>
</evidence>
<dbReference type="OrthoDB" id="9808312at2"/>
<organism evidence="6 7">
    <name type="scientific">Sulfurovum lithotrophicum</name>
    <dbReference type="NCBI Taxonomy" id="206403"/>
    <lineage>
        <taxon>Bacteria</taxon>
        <taxon>Pseudomonadati</taxon>
        <taxon>Campylobacterota</taxon>
        <taxon>Epsilonproteobacteria</taxon>
        <taxon>Campylobacterales</taxon>
        <taxon>Sulfurovaceae</taxon>
        <taxon>Sulfurovum</taxon>
    </lineage>
</organism>
<accession>A0A7U4RQT5</accession>
<evidence type="ECO:0000256" key="4">
    <source>
        <dbReference type="PROSITE-ProRule" id="PRU00433"/>
    </source>
</evidence>
<dbReference type="GO" id="GO:0046872">
    <property type="term" value="F:metal ion binding"/>
    <property type="evidence" value="ECO:0007669"/>
    <property type="project" value="UniProtKB-KW"/>
</dbReference>
<name>A0A7U4RQT5_9BACT</name>
<dbReference type="Pfam" id="PF21342">
    <property type="entry name" value="SoxA-TsdA_cyt-c"/>
    <property type="match status" value="1"/>
</dbReference>
<dbReference type="PROSITE" id="PS51007">
    <property type="entry name" value="CYTC"/>
    <property type="match status" value="1"/>
</dbReference>
<reference evidence="7" key="2">
    <citation type="journal article" date="2017" name="Stand. Genomic Sci.">
        <title>Complete genome sequence of the sulfur-oxidizing chemolithoautotrophic Sulfurovum lithotrophicum 42BKTT.</title>
        <authorList>
            <person name="Jeon W."/>
            <person name="Priscilla L."/>
            <person name="Park G."/>
            <person name="Lee H."/>
            <person name="Lee N."/>
            <person name="Lee D."/>
            <person name="Kwon H."/>
            <person name="Ahn I."/>
            <person name="Lee C."/>
            <person name="Lee H."/>
            <person name="Ahn J."/>
        </authorList>
    </citation>
    <scope>NUCLEOTIDE SEQUENCE [LARGE SCALE GENOMIC DNA]</scope>
    <source>
        <strain evidence="7">ATCC BAA-797 / 42BKT</strain>
    </source>
</reference>
<dbReference type="EMBL" id="CP011308">
    <property type="protein sequence ID" value="AKF25061.1"/>
    <property type="molecule type" value="Genomic_DNA"/>
</dbReference>
<evidence type="ECO:0000259" key="5">
    <source>
        <dbReference type="PROSITE" id="PS51007"/>
    </source>
</evidence>
<dbReference type="InterPro" id="IPR009056">
    <property type="entry name" value="Cyt_c-like_dom"/>
</dbReference>
<keyword evidence="3 4" id="KW-0408">Iron</keyword>
<dbReference type="Proteomes" id="UP000034444">
    <property type="component" value="Chromosome"/>
</dbReference>
<gene>
    <name evidence="6" type="ORF">YH65_06380</name>
</gene>
<dbReference type="PANTHER" id="PTHR35008">
    <property type="entry name" value="BLL4482 PROTEIN-RELATED"/>
    <property type="match status" value="1"/>
</dbReference>
<keyword evidence="1 4" id="KW-0349">Heme</keyword>
<evidence type="ECO:0000256" key="3">
    <source>
        <dbReference type="ARBA" id="ARBA00023004"/>
    </source>
</evidence>
<dbReference type="SUPFAM" id="SSF46626">
    <property type="entry name" value="Cytochrome c"/>
    <property type="match status" value="2"/>
</dbReference>
<dbReference type="InterPro" id="IPR051459">
    <property type="entry name" value="Cytochrome_c-type_DH"/>
</dbReference>
<dbReference type="GO" id="GO:0020037">
    <property type="term" value="F:heme binding"/>
    <property type="evidence" value="ECO:0007669"/>
    <property type="project" value="InterPro"/>
</dbReference>
<feature type="domain" description="Cytochrome c" evidence="5">
    <location>
        <begin position="172"/>
        <end position="258"/>
    </location>
</feature>
<dbReference type="RefSeq" id="WP_046551143.1">
    <property type="nucleotide sequence ID" value="NZ_CP011308.1"/>
</dbReference>
<keyword evidence="2 4" id="KW-0479">Metal-binding</keyword>
<dbReference type="Gene3D" id="1.10.760.10">
    <property type="entry name" value="Cytochrome c-like domain"/>
    <property type="match status" value="2"/>
</dbReference>
<evidence type="ECO:0000256" key="2">
    <source>
        <dbReference type="ARBA" id="ARBA00022723"/>
    </source>
</evidence>
<dbReference type="Pfam" id="PF00034">
    <property type="entry name" value="Cytochrom_C"/>
    <property type="match status" value="1"/>
</dbReference>